<name>A0A2U1CS16_9BURK</name>
<accession>A0A2U1CS16</accession>
<evidence type="ECO:0000313" key="2">
    <source>
        <dbReference type="Proteomes" id="UP000246145"/>
    </source>
</evidence>
<keyword evidence="2" id="KW-1185">Reference proteome</keyword>
<dbReference type="Proteomes" id="UP000246145">
    <property type="component" value="Unassembled WGS sequence"/>
</dbReference>
<dbReference type="RefSeq" id="WP_207775380.1">
    <property type="nucleotide sequence ID" value="NZ_JACCEX010000001.1"/>
</dbReference>
<protein>
    <submittedName>
        <fullName evidence="1">Uncharacterized protein</fullName>
    </submittedName>
</protein>
<reference evidence="1 2" key="1">
    <citation type="submission" date="2018-04" db="EMBL/GenBank/DDBJ databases">
        <title>Genomic Encyclopedia of Type Strains, Phase IV (KMG-IV): sequencing the most valuable type-strain genomes for metagenomic binning, comparative biology and taxonomic classification.</title>
        <authorList>
            <person name="Goeker M."/>
        </authorList>
    </citation>
    <scope>NUCLEOTIDE SEQUENCE [LARGE SCALE GENOMIC DNA]</scope>
    <source>
        <strain evidence="1 2">DSM 10065</strain>
    </source>
</reference>
<gene>
    <name evidence="1" type="ORF">C7440_1074</name>
</gene>
<evidence type="ECO:0000313" key="1">
    <source>
        <dbReference type="EMBL" id="PVY68663.1"/>
    </source>
</evidence>
<dbReference type="EMBL" id="QEKO01000001">
    <property type="protein sequence ID" value="PVY68663.1"/>
    <property type="molecule type" value="Genomic_DNA"/>
</dbReference>
<comment type="caution">
    <text evidence="1">The sequence shown here is derived from an EMBL/GenBank/DDBJ whole genome shotgun (WGS) entry which is preliminary data.</text>
</comment>
<sequence length="231" mass="25879">MIASDIDFPAGLPDALRDGYGLEHVSPFERTSMQSGRSRSRRTFTSVPTRADVAWFFTENQAAAFEAWFRDEIHDGVDWFNCTLRTPVGVGKYVCQFAEMYRGPILVGVNYWRVSAKLEIWERPLMPEGWGDFPWFVTGASIFDMAMNREWPAHAAGAPEIELLSEDDLFLLLESSGTEAVKISQLPLAQPLTGNEYIPVVQSGVTKKSKASDISKSDTTNYALYYGISKD</sequence>
<dbReference type="AlphaFoldDB" id="A0A2U1CS16"/>
<proteinExistence type="predicted"/>
<organism evidence="1 2">
    <name type="scientific">Pusillimonas noertemannii</name>
    <dbReference type="NCBI Taxonomy" id="305977"/>
    <lineage>
        <taxon>Bacteria</taxon>
        <taxon>Pseudomonadati</taxon>
        <taxon>Pseudomonadota</taxon>
        <taxon>Betaproteobacteria</taxon>
        <taxon>Burkholderiales</taxon>
        <taxon>Alcaligenaceae</taxon>
        <taxon>Pusillimonas</taxon>
    </lineage>
</organism>